<protein>
    <recommendedName>
        <fullName evidence="4">L-serine ammonia-lyase</fullName>
        <ecNumber evidence="4">4.3.1.17</ecNumber>
    </recommendedName>
</protein>
<keyword evidence="9" id="KW-0411">Iron-sulfur</keyword>
<comment type="similarity">
    <text evidence="3">Belongs to the iron-sulfur dependent L-serine dehydratase family.</text>
</comment>
<name>A0A517YL76_9BACT</name>
<reference evidence="14 15" key="1">
    <citation type="submission" date="2019-02" db="EMBL/GenBank/DDBJ databases">
        <title>Deep-cultivation of Planctomycetes and their phenomic and genomic characterization uncovers novel biology.</title>
        <authorList>
            <person name="Wiegand S."/>
            <person name="Jogler M."/>
            <person name="Boedeker C."/>
            <person name="Pinto D."/>
            <person name="Vollmers J."/>
            <person name="Rivas-Marin E."/>
            <person name="Kohn T."/>
            <person name="Peeters S.H."/>
            <person name="Heuer A."/>
            <person name="Rast P."/>
            <person name="Oberbeckmann S."/>
            <person name="Bunk B."/>
            <person name="Jeske O."/>
            <person name="Meyerdierks A."/>
            <person name="Storesund J.E."/>
            <person name="Kallscheuer N."/>
            <person name="Luecker S."/>
            <person name="Lage O.M."/>
            <person name="Pohl T."/>
            <person name="Merkel B.J."/>
            <person name="Hornburger P."/>
            <person name="Mueller R.-W."/>
            <person name="Bruemmer F."/>
            <person name="Labrenz M."/>
            <person name="Spormann A.M."/>
            <person name="Op den Camp H."/>
            <person name="Overmann J."/>
            <person name="Amann R."/>
            <person name="Jetten M.S.M."/>
            <person name="Mascher T."/>
            <person name="Medema M.H."/>
            <person name="Devos D.P."/>
            <person name="Kaster A.-K."/>
            <person name="Ovreas L."/>
            <person name="Rohde M."/>
            <person name="Galperin M.Y."/>
            <person name="Jogler C."/>
        </authorList>
    </citation>
    <scope>NUCLEOTIDE SEQUENCE [LARGE SCALE GENOMIC DNA]</scope>
    <source>
        <strain evidence="14 15">ETA_A8</strain>
    </source>
</reference>
<evidence type="ECO:0000256" key="12">
    <source>
        <dbReference type="SAM" id="Phobius"/>
    </source>
</evidence>
<evidence type="ECO:0000256" key="10">
    <source>
        <dbReference type="ARBA" id="ARBA00023239"/>
    </source>
</evidence>
<evidence type="ECO:0000256" key="3">
    <source>
        <dbReference type="ARBA" id="ARBA00008636"/>
    </source>
</evidence>
<evidence type="ECO:0000256" key="2">
    <source>
        <dbReference type="ARBA" id="ARBA00004742"/>
    </source>
</evidence>
<feature type="domain" description="Serine dehydratase-like alpha subunit" evidence="13">
    <location>
        <begin position="251"/>
        <end position="508"/>
    </location>
</feature>
<evidence type="ECO:0000256" key="1">
    <source>
        <dbReference type="ARBA" id="ARBA00001966"/>
    </source>
</evidence>
<comment type="catalytic activity">
    <reaction evidence="11">
        <text>L-serine = pyruvate + NH4(+)</text>
        <dbReference type="Rhea" id="RHEA:19169"/>
        <dbReference type="ChEBI" id="CHEBI:15361"/>
        <dbReference type="ChEBI" id="CHEBI:28938"/>
        <dbReference type="ChEBI" id="CHEBI:33384"/>
        <dbReference type="EC" id="4.3.1.17"/>
    </reaction>
</comment>
<feature type="transmembrane region" description="Helical" evidence="12">
    <location>
        <begin position="341"/>
        <end position="364"/>
    </location>
</feature>
<dbReference type="Gene3D" id="3.30.1330.90">
    <property type="entry name" value="D-3-phosphoglycerate dehydrogenase, domain 3"/>
    <property type="match status" value="1"/>
</dbReference>
<dbReference type="SUPFAM" id="SSF143548">
    <property type="entry name" value="Serine metabolism enzymes domain"/>
    <property type="match status" value="1"/>
</dbReference>
<comment type="pathway">
    <text evidence="2">Carbohydrate biosynthesis; gluconeogenesis.</text>
</comment>
<evidence type="ECO:0000256" key="6">
    <source>
        <dbReference type="ARBA" id="ARBA00022485"/>
    </source>
</evidence>
<keyword evidence="15" id="KW-1185">Reference proteome</keyword>
<feature type="transmembrane region" description="Helical" evidence="12">
    <location>
        <begin position="376"/>
        <end position="396"/>
    </location>
</feature>
<dbReference type="PANTHER" id="PTHR30182">
    <property type="entry name" value="L-SERINE DEHYDRATASE"/>
    <property type="match status" value="1"/>
</dbReference>
<keyword evidence="7" id="KW-0479">Metal-binding</keyword>
<dbReference type="RefSeq" id="WP_238397606.1">
    <property type="nucleotide sequence ID" value="NZ_CP036274.1"/>
</dbReference>
<feature type="transmembrane region" description="Helical" evidence="12">
    <location>
        <begin position="408"/>
        <end position="431"/>
    </location>
</feature>
<dbReference type="InterPro" id="IPR029009">
    <property type="entry name" value="ASB_dom_sf"/>
</dbReference>
<dbReference type="EMBL" id="CP036274">
    <property type="protein sequence ID" value="QDU30985.1"/>
    <property type="molecule type" value="Genomic_DNA"/>
</dbReference>
<evidence type="ECO:0000256" key="11">
    <source>
        <dbReference type="ARBA" id="ARBA00049406"/>
    </source>
</evidence>
<evidence type="ECO:0000256" key="8">
    <source>
        <dbReference type="ARBA" id="ARBA00023004"/>
    </source>
</evidence>
<dbReference type="Pfam" id="PF03313">
    <property type="entry name" value="SDH_alpha"/>
    <property type="match status" value="1"/>
</dbReference>
<gene>
    <name evidence="14" type="primary">sdhA</name>
    <name evidence="14" type="ORF">ETAA8_61380</name>
</gene>
<dbReference type="EC" id="4.3.1.17" evidence="4"/>
<dbReference type="PANTHER" id="PTHR30182:SF1">
    <property type="entry name" value="L-SERINE DEHYDRATASE 1"/>
    <property type="match status" value="1"/>
</dbReference>
<evidence type="ECO:0000313" key="15">
    <source>
        <dbReference type="Proteomes" id="UP000315017"/>
    </source>
</evidence>
<dbReference type="GO" id="GO:0051539">
    <property type="term" value="F:4 iron, 4 sulfur cluster binding"/>
    <property type="evidence" value="ECO:0007669"/>
    <property type="project" value="UniProtKB-KW"/>
</dbReference>
<evidence type="ECO:0000313" key="14">
    <source>
        <dbReference type="EMBL" id="QDU30985.1"/>
    </source>
</evidence>
<dbReference type="GO" id="GO:0006094">
    <property type="term" value="P:gluconeogenesis"/>
    <property type="evidence" value="ECO:0007669"/>
    <property type="project" value="UniProtKB-KW"/>
</dbReference>
<evidence type="ECO:0000256" key="4">
    <source>
        <dbReference type="ARBA" id="ARBA00012093"/>
    </source>
</evidence>
<evidence type="ECO:0000256" key="9">
    <source>
        <dbReference type="ARBA" id="ARBA00023014"/>
    </source>
</evidence>
<dbReference type="AlphaFoldDB" id="A0A517YL76"/>
<accession>A0A517YL76</accession>
<dbReference type="InterPro" id="IPR051318">
    <property type="entry name" value="Fe-S_L-Ser"/>
</dbReference>
<evidence type="ECO:0000256" key="5">
    <source>
        <dbReference type="ARBA" id="ARBA00022432"/>
    </source>
</evidence>
<dbReference type="Proteomes" id="UP000315017">
    <property type="component" value="Chromosome"/>
</dbReference>
<keyword evidence="12" id="KW-1133">Transmembrane helix</keyword>
<proteinExistence type="inferred from homology"/>
<evidence type="ECO:0000256" key="7">
    <source>
        <dbReference type="ARBA" id="ARBA00022723"/>
    </source>
</evidence>
<keyword evidence="8" id="KW-0408">Iron</keyword>
<keyword evidence="12" id="KW-0472">Membrane</keyword>
<evidence type="ECO:0000259" key="13">
    <source>
        <dbReference type="Pfam" id="PF03313"/>
    </source>
</evidence>
<keyword evidence="6" id="KW-0004">4Fe-4S</keyword>
<organism evidence="14 15">
    <name type="scientific">Anatilimnocola aggregata</name>
    <dbReference type="NCBI Taxonomy" id="2528021"/>
    <lineage>
        <taxon>Bacteria</taxon>
        <taxon>Pseudomonadati</taxon>
        <taxon>Planctomycetota</taxon>
        <taxon>Planctomycetia</taxon>
        <taxon>Pirellulales</taxon>
        <taxon>Pirellulaceae</taxon>
        <taxon>Anatilimnocola</taxon>
    </lineage>
</organism>
<dbReference type="InterPro" id="IPR005130">
    <property type="entry name" value="Ser_deHydtase-like_asu"/>
</dbReference>
<dbReference type="GO" id="GO:0046872">
    <property type="term" value="F:metal ion binding"/>
    <property type="evidence" value="ECO:0007669"/>
    <property type="project" value="UniProtKB-KW"/>
</dbReference>
<sequence>MNKTSLPVSIFNDVIGPVMRGPSSSHCAAALRIGRLARDLMGQQYEEVLVEFDRTGSLPTTHESQGSDMGLFGGLMGWEADDERLPDSGQHLSAAGVQVRIETVDVGDEHPNTYRLTLRNGEKTHFLRAISTGGGMIEVLDIDEFAVSMFGDYHVTLLWLKQDGARCREQIVAAKCAAVDVVHLHESSGGQLLEVRGTRFLPAALLGELQQAFAIQEVQQLAPVLPIPSFAGMRVPFNSCAELLRVDAGRGLSLTQHAIDFEMQRSGLSEEAVVEKMIGIVRILRKSIQQGIAGTTYDDRVLPPQSPEFQKQLQAGNLLDGGALNKIVLYVSALMEVKSSMGVIVAAPTAGACAALPAAIIAIAESQGKTEREMAEALLASGLIGVFIAAHWTFAAEVGGCQAEGGSAAAMAAAALVTLGGGTLPQAVAAASMAMQSMIGLICDPVANRVEVPCLGKNVMAATNALACANMAIANFDPVIPFDEVVATAKRVALQMPRELRCTNLGGLSITPTSIALEAQLATRKSAGCGSGCGCGIAPMASLVSLNK</sequence>
<dbReference type="KEGG" id="aagg:ETAA8_61380"/>
<comment type="cofactor">
    <cofactor evidence="1">
        <name>[4Fe-4S] cluster</name>
        <dbReference type="ChEBI" id="CHEBI:49883"/>
    </cofactor>
</comment>
<dbReference type="GO" id="GO:0003941">
    <property type="term" value="F:L-serine ammonia-lyase activity"/>
    <property type="evidence" value="ECO:0007669"/>
    <property type="project" value="UniProtKB-EC"/>
</dbReference>
<keyword evidence="5" id="KW-0312">Gluconeogenesis</keyword>
<keyword evidence="10 14" id="KW-0456">Lyase</keyword>
<keyword evidence="12" id="KW-0812">Transmembrane</keyword>